<name>G4TQS5_SERID</name>
<accession>G4TQS5</accession>
<feature type="compositionally biased region" description="Low complexity" evidence="1">
    <location>
        <begin position="208"/>
        <end position="223"/>
    </location>
</feature>
<dbReference type="PROSITE" id="PS50086">
    <property type="entry name" value="TBC_RABGAP"/>
    <property type="match status" value="1"/>
</dbReference>
<evidence type="ECO:0000313" key="3">
    <source>
        <dbReference type="EMBL" id="CCA73666.1"/>
    </source>
</evidence>
<dbReference type="FunFam" id="1.10.8.270:FF:000023">
    <property type="entry name" value="TBC domain-containing protein C1778.09"/>
    <property type="match status" value="1"/>
</dbReference>
<keyword evidence="4" id="KW-1185">Reference proteome</keyword>
<dbReference type="OMA" id="WFDTIET"/>
<feature type="compositionally biased region" description="Low complexity" evidence="1">
    <location>
        <begin position="139"/>
        <end position="160"/>
    </location>
</feature>
<feature type="compositionally biased region" description="Polar residues" evidence="1">
    <location>
        <begin position="97"/>
        <end position="138"/>
    </location>
</feature>
<dbReference type="Gene3D" id="1.10.472.80">
    <property type="entry name" value="Ypt/Rab-GAP domain of gyp1p, domain 3"/>
    <property type="match status" value="1"/>
</dbReference>
<feature type="compositionally biased region" description="Pro residues" evidence="1">
    <location>
        <begin position="374"/>
        <end position="383"/>
    </location>
</feature>
<dbReference type="eggNOG" id="KOG1102">
    <property type="taxonomic scope" value="Eukaryota"/>
</dbReference>
<feature type="compositionally biased region" description="Polar residues" evidence="1">
    <location>
        <begin position="30"/>
        <end position="47"/>
    </location>
</feature>
<evidence type="ECO:0000313" key="4">
    <source>
        <dbReference type="Proteomes" id="UP000007148"/>
    </source>
</evidence>
<organism evidence="3 4">
    <name type="scientific">Serendipita indica (strain DSM 11827)</name>
    <name type="common">Root endophyte fungus</name>
    <name type="synonym">Piriformospora indica</name>
    <dbReference type="NCBI Taxonomy" id="1109443"/>
    <lineage>
        <taxon>Eukaryota</taxon>
        <taxon>Fungi</taxon>
        <taxon>Dikarya</taxon>
        <taxon>Basidiomycota</taxon>
        <taxon>Agaricomycotina</taxon>
        <taxon>Agaricomycetes</taxon>
        <taxon>Sebacinales</taxon>
        <taxon>Serendipitaceae</taxon>
        <taxon>Serendipita</taxon>
    </lineage>
</organism>
<dbReference type="HOGENOM" id="CLU_014848_0_0_1"/>
<dbReference type="AlphaFoldDB" id="G4TQS5"/>
<dbReference type="OrthoDB" id="294251at2759"/>
<proteinExistence type="predicted"/>
<reference evidence="3 4" key="1">
    <citation type="journal article" date="2011" name="PLoS Pathog.">
        <title>Endophytic Life Strategies Decoded by Genome and Transcriptome Analyses of the Mutualistic Root Symbiont Piriformospora indica.</title>
        <authorList>
            <person name="Zuccaro A."/>
            <person name="Lahrmann U."/>
            <person name="Guldener U."/>
            <person name="Langen G."/>
            <person name="Pfiffi S."/>
            <person name="Biedenkopf D."/>
            <person name="Wong P."/>
            <person name="Samans B."/>
            <person name="Grimm C."/>
            <person name="Basiewicz M."/>
            <person name="Murat C."/>
            <person name="Martin F."/>
            <person name="Kogel K.H."/>
        </authorList>
    </citation>
    <scope>NUCLEOTIDE SEQUENCE [LARGE SCALE GENOMIC DNA]</scope>
    <source>
        <strain evidence="3 4">DSM 11827</strain>
    </source>
</reference>
<dbReference type="EMBL" id="CAFZ01000243">
    <property type="protein sequence ID" value="CCA73666.1"/>
    <property type="molecule type" value="Genomic_DNA"/>
</dbReference>
<comment type="caution">
    <text evidence="3">The sequence shown here is derived from an EMBL/GenBank/DDBJ whole genome shotgun (WGS) entry which is preliminary data.</text>
</comment>
<feature type="compositionally biased region" description="Low complexity" evidence="1">
    <location>
        <begin position="230"/>
        <end position="244"/>
    </location>
</feature>
<sequence length="719" mass="79524">MDAPTLVVVPPSPGSQLSTRSKGQHAYPQIDNSTTAAPNSNSIDTLGSNSYQPSESRSSSENTAVNIYSMYSDGGPDADPRLSYTADTSAKRLVGRGTSSRTNSPPTNMGSPEFRYSTTSSRQNSVHEGVYETQSPMISATTSAPKTSSTTRSAASPITPGESPTGQVIERTGFGQPAILINPPPRRSSRQSLHSNRLSNDRDVDGLSTNSSHHGSSSMPRASLSPTRVSSDPATSATSSSAQSLPKAIIPSPIRPMAPSPGANEDPDSYFVRATYAAFDVSGVRGDGYEEGEELTRARMGTGRNNLPSPLPDTAKRLTMGPKELNEKEVQILGQLDRYGFYAPPSDNRLVLLATQPLRTALSSYKTASTSATPTPPVLPAQPPLHETREGRKTEDRRIAKWGRMLVPASRDSGTNIARWKIEERKERKLEERVFKGIPDRWRSAAWYTLIERGPVGAGKSRGDSSLRAEKLAEEYRDAIDLPSSFDIQIDLDVPRTISGHVMFKTRYGMGQRSMFHVLHSFSLHCDSCGYCQGMGPVAATLLCYLEPEKVYTCLVRLHDDYDMHDIFLPGFKGLLEAFYVQEKIMQKMLPGLYSTFKQNSICTTAYAVKWYITLFANTVPFQTQLRLWDIYFLEGKDILVLMAVAILWVFKDNLLSSSASFESMLNLLSSFYVVEDEDVLMAWLRKAMSDRRLRREMAGWREEWKELVHAGKEMEALI</sequence>
<feature type="region of interest" description="Disordered" evidence="1">
    <location>
        <begin position="366"/>
        <end position="397"/>
    </location>
</feature>
<dbReference type="InParanoid" id="G4TQS5"/>
<dbReference type="GO" id="GO:0005096">
    <property type="term" value="F:GTPase activator activity"/>
    <property type="evidence" value="ECO:0007669"/>
    <property type="project" value="TreeGrafter"/>
</dbReference>
<dbReference type="SMART" id="SM00164">
    <property type="entry name" value="TBC"/>
    <property type="match status" value="1"/>
</dbReference>
<dbReference type="InterPro" id="IPR035969">
    <property type="entry name" value="Rab-GAP_TBC_sf"/>
</dbReference>
<dbReference type="SUPFAM" id="SSF47923">
    <property type="entry name" value="Ypt/Rab-GAP domain of gyp1p"/>
    <property type="match status" value="2"/>
</dbReference>
<feature type="compositionally biased region" description="Low complexity" evidence="1">
    <location>
        <begin position="48"/>
        <end position="60"/>
    </location>
</feature>
<feature type="domain" description="Rab-GAP TBC" evidence="2">
    <location>
        <begin position="437"/>
        <end position="636"/>
    </location>
</feature>
<feature type="compositionally biased region" description="Basic and acidic residues" evidence="1">
    <location>
        <begin position="386"/>
        <end position="397"/>
    </location>
</feature>
<dbReference type="GO" id="GO:0031267">
    <property type="term" value="F:small GTPase binding"/>
    <property type="evidence" value="ECO:0007669"/>
    <property type="project" value="TreeGrafter"/>
</dbReference>
<dbReference type="Proteomes" id="UP000007148">
    <property type="component" value="Unassembled WGS sequence"/>
</dbReference>
<evidence type="ECO:0000259" key="2">
    <source>
        <dbReference type="PROSITE" id="PS50086"/>
    </source>
</evidence>
<dbReference type="InterPro" id="IPR000195">
    <property type="entry name" value="Rab-GAP-TBC_dom"/>
</dbReference>
<feature type="region of interest" description="Disordered" evidence="1">
    <location>
        <begin position="1"/>
        <end position="266"/>
    </location>
</feature>
<gene>
    <name evidence="3" type="ORF">PIIN_07619</name>
</gene>
<dbReference type="PANTHER" id="PTHR47219">
    <property type="entry name" value="RAB GTPASE-ACTIVATING PROTEIN 1-LIKE"/>
    <property type="match status" value="1"/>
</dbReference>
<dbReference type="InterPro" id="IPR050302">
    <property type="entry name" value="Rab_GAP_TBC_domain"/>
</dbReference>
<dbReference type="PANTHER" id="PTHR47219:SF9">
    <property type="entry name" value="GTPASE ACTIVATING PROTEIN AND CENTROSOME-ASSOCIATED, ISOFORM B"/>
    <property type="match status" value="1"/>
</dbReference>
<evidence type="ECO:0000256" key="1">
    <source>
        <dbReference type="SAM" id="MobiDB-lite"/>
    </source>
</evidence>
<dbReference type="Pfam" id="PF00566">
    <property type="entry name" value="RabGAP-TBC"/>
    <property type="match status" value="1"/>
</dbReference>
<dbReference type="STRING" id="1109443.G4TQS5"/>
<dbReference type="Gene3D" id="1.10.8.270">
    <property type="entry name" value="putative rabgap domain of human tbc1 domain family member 14 like domains"/>
    <property type="match status" value="1"/>
</dbReference>
<protein>
    <recommendedName>
        <fullName evidence="2">Rab-GAP TBC domain-containing protein</fullName>
    </recommendedName>
</protein>